<feature type="compositionally biased region" description="Gly residues" evidence="1">
    <location>
        <begin position="35"/>
        <end position="47"/>
    </location>
</feature>
<reference evidence="4" key="1">
    <citation type="journal article" date="2016" name="Nat. Commun.">
        <title>The Gonium pectorale genome demonstrates co-option of cell cycle regulation during the evolution of multicellularity.</title>
        <authorList>
            <person name="Hanschen E.R."/>
            <person name="Marriage T.N."/>
            <person name="Ferris P.J."/>
            <person name="Hamaji T."/>
            <person name="Toyoda A."/>
            <person name="Fujiyama A."/>
            <person name="Neme R."/>
            <person name="Noguchi H."/>
            <person name="Minakuchi Y."/>
            <person name="Suzuki M."/>
            <person name="Kawai-Toyooka H."/>
            <person name="Smith D.R."/>
            <person name="Sparks H."/>
            <person name="Anderson J."/>
            <person name="Bakaric R."/>
            <person name="Luria V."/>
            <person name="Karger A."/>
            <person name="Kirschner M.W."/>
            <person name="Durand P.M."/>
            <person name="Michod R.E."/>
            <person name="Nozaki H."/>
            <person name="Olson B.J."/>
        </authorList>
    </citation>
    <scope>NUCLEOTIDE SEQUENCE [LARGE SCALE GENOMIC DNA]</scope>
    <source>
        <strain evidence="4">NIES-2863</strain>
    </source>
</reference>
<evidence type="ECO:0000256" key="1">
    <source>
        <dbReference type="SAM" id="MobiDB-lite"/>
    </source>
</evidence>
<dbReference type="EMBL" id="LSYV01000046">
    <property type="protein sequence ID" value="KXZ46251.1"/>
    <property type="molecule type" value="Genomic_DNA"/>
</dbReference>
<dbReference type="SUPFAM" id="SSF81383">
    <property type="entry name" value="F-box domain"/>
    <property type="match status" value="1"/>
</dbReference>
<dbReference type="InterPro" id="IPR001810">
    <property type="entry name" value="F-box_dom"/>
</dbReference>
<proteinExistence type="predicted"/>
<dbReference type="PANTHER" id="PTHR47602:SF2">
    <property type="entry name" value="F-BOX PROTEIN SKIP22"/>
    <property type="match status" value="1"/>
</dbReference>
<dbReference type="PANTHER" id="PTHR47602">
    <property type="entry name" value="F-BOX PROTEIN SKIP22"/>
    <property type="match status" value="1"/>
</dbReference>
<feature type="domain" description="F-box" evidence="2">
    <location>
        <begin position="146"/>
        <end position="192"/>
    </location>
</feature>
<feature type="compositionally biased region" description="Low complexity" evidence="1">
    <location>
        <begin position="1"/>
        <end position="10"/>
    </location>
</feature>
<dbReference type="InterPro" id="IPR036047">
    <property type="entry name" value="F-box-like_dom_sf"/>
</dbReference>
<protein>
    <recommendedName>
        <fullName evidence="2">F-box domain-containing protein</fullName>
    </recommendedName>
</protein>
<accession>A0A150G8W1</accession>
<gene>
    <name evidence="3" type="ORF">GPECTOR_45g121</name>
</gene>
<dbReference type="Gene3D" id="3.40.1000.30">
    <property type="match status" value="1"/>
</dbReference>
<feature type="region of interest" description="Disordered" evidence="1">
    <location>
        <begin position="1"/>
        <end position="61"/>
    </location>
</feature>
<dbReference type="STRING" id="33097.A0A150G8W1"/>
<organism evidence="3 4">
    <name type="scientific">Gonium pectorale</name>
    <name type="common">Green alga</name>
    <dbReference type="NCBI Taxonomy" id="33097"/>
    <lineage>
        <taxon>Eukaryota</taxon>
        <taxon>Viridiplantae</taxon>
        <taxon>Chlorophyta</taxon>
        <taxon>core chlorophytes</taxon>
        <taxon>Chlorophyceae</taxon>
        <taxon>CS clade</taxon>
        <taxon>Chlamydomonadales</taxon>
        <taxon>Volvocaceae</taxon>
        <taxon>Gonium</taxon>
    </lineage>
</organism>
<dbReference type="Proteomes" id="UP000075714">
    <property type="component" value="Unassembled WGS sequence"/>
</dbReference>
<dbReference type="SMART" id="SM00256">
    <property type="entry name" value="FBOX"/>
    <property type="match status" value="1"/>
</dbReference>
<dbReference type="Pfam" id="PF12937">
    <property type="entry name" value="F-box-like"/>
    <property type="match status" value="1"/>
</dbReference>
<comment type="caution">
    <text evidence="3">The sequence shown here is derived from an EMBL/GenBank/DDBJ whole genome shotgun (WGS) entry which is preliminary data.</text>
</comment>
<sequence length="331" mass="32699">MDSLAPPVADGGAGGGDVEMAEARQADGMAEPSSSGGGGGDAAGAGSGAEKPPPPPQQQQQAIVKLHWYSMGQYLVIHGICCNANDGGGRGTSGLVTLKIDLSEYGNNGGGGGGAPAAPPGWRQLKDGLALPLLAAACRAAGLAPPLGLLVLPLELQLCILKLLQPRDLAALSRVCTPLHALASEDALWRPLYEAEFGGGPGGPSAPAADVALANARGYKFVFGRRQVFRPPPPAWGPPPMAPFMRPPFMPPGAIGGDYDRLPGPLLGGGPGGVFGGPRGGLFSGGGLPGVHPLPGTLGPGLGLGPRPGMPWGGRGGGFGGGGGGGFGGYM</sequence>
<dbReference type="PROSITE" id="PS50181">
    <property type="entry name" value="FBOX"/>
    <property type="match status" value="1"/>
</dbReference>
<dbReference type="OrthoDB" id="551977at2759"/>
<evidence type="ECO:0000313" key="4">
    <source>
        <dbReference type="Proteomes" id="UP000075714"/>
    </source>
</evidence>
<dbReference type="Gene3D" id="1.20.1280.50">
    <property type="match status" value="1"/>
</dbReference>
<evidence type="ECO:0000313" key="3">
    <source>
        <dbReference type="EMBL" id="KXZ46251.1"/>
    </source>
</evidence>
<evidence type="ECO:0000259" key="2">
    <source>
        <dbReference type="PROSITE" id="PS50181"/>
    </source>
</evidence>
<name>A0A150G8W1_GONPE</name>
<keyword evidence="4" id="KW-1185">Reference proteome</keyword>
<dbReference type="AlphaFoldDB" id="A0A150G8W1"/>